<dbReference type="Proteomes" id="UP000077885">
    <property type="component" value="Unassembled WGS sequence"/>
</dbReference>
<proteinExistence type="predicted"/>
<feature type="signal peptide" evidence="1">
    <location>
        <begin position="1"/>
        <end position="18"/>
    </location>
</feature>
<organism evidence="2 3">
    <name type="scientific">Eikenella longinqua</name>
    <dbReference type="NCBI Taxonomy" id="1795827"/>
    <lineage>
        <taxon>Bacteria</taxon>
        <taxon>Pseudomonadati</taxon>
        <taxon>Pseudomonadota</taxon>
        <taxon>Betaproteobacteria</taxon>
        <taxon>Neisseriales</taxon>
        <taxon>Neisseriaceae</taxon>
        <taxon>Eikenella</taxon>
    </lineage>
</organism>
<name>A0A1A9S3B3_9NEIS</name>
<keyword evidence="3" id="KW-1185">Reference proteome</keyword>
<evidence type="ECO:0008006" key="4">
    <source>
        <dbReference type="Google" id="ProtNLM"/>
    </source>
</evidence>
<dbReference type="EMBL" id="LXSL01000009">
    <property type="protein sequence ID" value="OAM31475.1"/>
    <property type="molecule type" value="Genomic_DNA"/>
</dbReference>
<protein>
    <recommendedName>
        <fullName evidence="4">DUF1311 domain-containing protein</fullName>
    </recommendedName>
</protein>
<keyword evidence="1" id="KW-0732">Signal</keyword>
<feature type="chain" id="PRO_5008396478" description="DUF1311 domain-containing protein" evidence="1">
    <location>
        <begin position="19"/>
        <end position="149"/>
    </location>
</feature>
<sequence>MKKILFIILLSISLPSIAEVKSILPAGDDGPEQCQTLRGFISFTQNAYNFAYTGQYSLQAADEKVSAYAMESIARDGAYSLSSMASYQDLIAMARQIRTQIFDGTLPTSKWRDQQIIIQNRCIEMVRSDPMIDNSSYSRAIDYRQLRNR</sequence>
<evidence type="ECO:0000313" key="3">
    <source>
        <dbReference type="Proteomes" id="UP000077885"/>
    </source>
</evidence>
<dbReference type="STRING" id="1795827.A7P95_00110"/>
<comment type="caution">
    <text evidence="2">The sequence shown here is derived from an EMBL/GenBank/DDBJ whole genome shotgun (WGS) entry which is preliminary data.</text>
</comment>
<evidence type="ECO:0000313" key="2">
    <source>
        <dbReference type="EMBL" id="OAM31475.1"/>
    </source>
</evidence>
<evidence type="ECO:0000256" key="1">
    <source>
        <dbReference type="SAM" id="SignalP"/>
    </source>
</evidence>
<gene>
    <name evidence="2" type="ORF">A7P95_00110</name>
</gene>
<accession>A0A1A9S3B3</accession>
<dbReference type="AlphaFoldDB" id="A0A1A9S3B3"/>
<reference evidence="3" key="1">
    <citation type="submission" date="2016-05" db="EMBL/GenBank/DDBJ databases">
        <title>Draft genome of Corynebacterium afermentans subsp. afermentans LCDC 88199T.</title>
        <authorList>
            <person name="Bernier A.-M."/>
            <person name="Bernard K."/>
        </authorList>
    </citation>
    <scope>NUCLEOTIDE SEQUENCE [LARGE SCALE GENOMIC DNA]</scope>
    <source>
        <strain evidence="3">NML02-A-017</strain>
    </source>
</reference>